<dbReference type="PANTHER" id="PTHR34676:SF28">
    <property type="entry name" value="ZINC FINGER, CCHC-TYPE, RIBONUCLEASE H-LIKE DOMAIN, GAG-PRE-INTEGRASE DOMAIN PROTEIN-RELATED"/>
    <property type="match status" value="1"/>
</dbReference>
<evidence type="ECO:0000313" key="3">
    <source>
        <dbReference type="Proteomes" id="UP000826656"/>
    </source>
</evidence>
<keyword evidence="3" id="KW-1185">Reference proteome</keyword>
<dbReference type="Pfam" id="PF14223">
    <property type="entry name" value="Retrotran_gag_2"/>
    <property type="match status" value="1"/>
</dbReference>
<dbReference type="PANTHER" id="PTHR34676">
    <property type="entry name" value="DUF4219 DOMAIN-CONTAINING PROTEIN-RELATED"/>
    <property type="match status" value="1"/>
</dbReference>
<accession>A0ABQ7VQ68</accession>
<organism evidence="2 3">
    <name type="scientific">Solanum tuberosum</name>
    <name type="common">Potato</name>
    <dbReference type="NCBI Taxonomy" id="4113"/>
    <lineage>
        <taxon>Eukaryota</taxon>
        <taxon>Viridiplantae</taxon>
        <taxon>Streptophyta</taxon>
        <taxon>Embryophyta</taxon>
        <taxon>Tracheophyta</taxon>
        <taxon>Spermatophyta</taxon>
        <taxon>Magnoliopsida</taxon>
        <taxon>eudicotyledons</taxon>
        <taxon>Gunneridae</taxon>
        <taxon>Pentapetalae</taxon>
        <taxon>asterids</taxon>
        <taxon>lamiids</taxon>
        <taxon>Solanales</taxon>
        <taxon>Solanaceae</taxon>
        <taxon>Solanoideae</taxon>
        <taxon>Solaneae</taxon>
        <taxon>Solanum</taxon>
    </lineage>
</organism>
<proteinExistence type="predicted"/>
<dbReference type="Proteomes" id="UP000826656">
    <property type="component" value="Unassembled WGS sequence"/>
</dbReference>
<evidence type="ECO:0000256" key="1">
    <source>
        <dbReference type="SAM" id="MobiDB-lite"/>
    </source>
</evidence>
<name>A0ABQ7VQ68_SOLTU</name>
<sequence length="288" mass="34475">MASHQFAEEYVQPEDSRPPYFDGKNYRHWKARMRAYVQSVDYQSWLIIQNGPLPIPGDEEGKEHEDEASATKPKTVKYTREQRDVIEHNARAKHLLNCALSWEEFGKIDSCKTAKEVWDRLEIRHEGTEKLKEDWMYQLIHEYETFSMKEDETIKDMFGRINKILGDLEALRHSYSNYEQVRKTLRILPRVWKPFVDAIEYESLVQMSYDELRIKLIIYEKTYLQKHGRERKRLNVVFNTFFEEIENELHDDEESQEDLAMIFKGMDNIMKRRKPSKNDGRRNNKGSA</sequence>
<protein>
    <recommendedName>
        <fullName evidence="4">DUF4219 domain-containing protein</fullName>
    </recommendedName>
</protein>
<feature type="compositionally biased region" description="Basic and acidic residues" evidence="1">
    <location>
        <begin position="59"/>
        <end position="69"/>
    </location>
</feature>
<feature type="region of interest" description="Disordered" evidence="1">
    <location>
        <begin position="54"/>
        <end position="75"/>
    </location>
</feature>
<evidence type="ECO:0008006" key="4">
    <source>
        <dbReference type="Google" id="ProtNLM"/>
    </source>
</evidence>
<comment type="caution">
    <text evidence="2">The sequence shown here is derived from an EMBL/GenBank/DDBJ whole genome shotgun (WGS) entry which is preliminary data.</text>
</comment>
<reference evidence="2 3" key="1">
    <citation type="journal article" date="2021" name="bioRxiv">
        <title>Chromosome-scale and haplotype-resolved genome assembly of a tetraploid potato cultivar.</title>
        <authorList>
            <person name="Sun H."/>
            <person name="Jiao W.-B."/>
            <person name="Krause K."/>
            <person name="Campoy J.A."/>
            <person name="Goel M."/>
            <person name="Folz-Donahue K."/>
            <person name="Kukat C."/>
            <person name="Huettel B."/>
            <person name="Schneeberger K."/>
        </authorList>
    </citation>
    <scope>NUCLEOTIDE SEQUENCE [LARGE SCALE GENOMIC DNA]</scope>
    <source>
        <strain evidence="2">SolTubOtavaFocal</strain>
        <tissue evidence="2">Leaves</tissue>
    </source>
</reference>
<gene>
    <name evidence="2" type="ORF">KY290_014569</name>
</gene>
<evidence type="ECO:0000313" key="2">
    <source>
        <dbReference type="EMBL" id="KAH0770588.1"/>
    </source>
</evidence>
<dbReference type="EMBL" id="JAIVGD010000011">
    <property type="protein sequence ID" value="KAH0770588.1"/>
    <property type="molecule type" value="Genomic_DNA"/>
</dbReference>